<proteinExistence type="predicted"/>
<gene>
    <name evidence="1" type="ORF">HVW04_09750</name>
</gene>
<organism evidence="1 2">
    <name type="scientific">Escherichia coli</name>
    <dbReference type="NCBI Taxonomy" id="562"/>
    <lineage>
        <taxon>Bacteria</taxon>
        <taxon>Pseudomonadati</taxon>
        <taxon>Pseudomonadota</taxon>
        <taxon>Gammaproteobacteria</taxon>
        <taxon>Enterobacterales</taxon>
        <taxon>Enterobacteriaceae</taxon>
        <taxon>Escherichia</taxon>
    </lineage>
</organism>
<accession>A0A7B2WC08</accession>
<reference evidence="1 2" key="1">
    <citation type="submission" date="2020-06" db="EMBL/GenBank/DDBJ databases">
        <title>REHAB project genomes.</title>
        <authorList>
            <person name="Shaw L.P."/>
        </authorList>
    </citation>
    <scope>NUCLEOTIDE SEQUENCE [LARGE SCALE GENOMIC DNA]</scope>
    <source>
        <strain evidence="1 2">RHB07-C04</strain>
    </source>
</reference>
<sequence>MSYHMHILLDNEYNPDMDIYSFKEILVKEYLKTWLGERPSMEYSRVPFGPRSNYDSLILRWSDTWWINIYFETIDTNENIKQDIEHIAHKCVNHERAIAISKMTRRIVFLTKADPAPEYAHTDYIIELMTFFENIPGTVIFDPQNDKIIYA</sequence>
<protein>
    <submittedName>
        <fullName evidence="1">Uncharacterized protein</fullName>
    </submittedName>
</protein>
<evidence type="ECO:0000313" key="2">
    <source>
        <dbReference type="Proteomes" id="UP000514715"/>
    </source>
</evidence>
<name>A0A7B2WC08_ECOLX</name>
<dbReference type="AlphaFoldDB" id="A0A7B2WC08"/>
<dbReference type="EMBL" id="CP057975">
    <property type="protein sequence ID" value="QMP45140.1"/>
    <property type="molecule type" value="Genomic_DNA"/>
</dbReference>
<dbReference type="RefSeq" id="WP_077527057.1">
    <property type="nucleotide sequence ID" value="NZ_AP027419.1"/>
</dbReference>
<evidence type="ECO:0000313" key="1">
    <source>
        <dbReference type="EMBL" id="QMP45140.1"/>
    </source>
</evidence>
<dbReference type="Proteomes" id="UP000514715">
    <property type="component" value="Chromosome"/>
</dbReference>